<organism evidence="2 3">
    <name type="scientific">Hohenbuehelia grisea</name>
    <dbReference type="NCBI Taxonomy" id="104357"/>
    <lineage>
        <taxon>Eukaryota</taxon>
        <taxon>Fungi</taxon>
        <taxon>Dikarya</taxon>
        <taxon>Basidiomycota</taxon>
        <taxon>Agaricomycotina</taxon>
        <taxon>Agaricomycetes</taxon>
        <taxon>Agaricomycetidae</taxon>
        <taxon>Agaricales</taxon>
        <taxon>Pleurotineae</taxon>
        <taxon>Pleurotaceae</taxon>
        <taxon>Hohenbuehelia</taxon>
    </lineage>
</organism>
<evidence type="ECO:0000313" key="2">
    <source>
        <dbReference type="EMBL" id="KAL0947612.1"/>
    </source>
</evidence>
<dbReference type="InterPro" id="IPR001810">
    <property type="entry name" value="F-box_dom"/>
</dbReference>
<keyword evidence="3" id="KW-1185">Reference proteome</keyword>
<sequence length="503" mass="57316">MQFQDLPIEILLIILDSINRESLYKLSLLSRHLQQLTLPLFFSRCRIPAAKDMSTIEYLELKRQDGVAPDEVFRAIRVSVFIRSLKHLKCEFRFPESFLLHQIRHTYHLLEVIPQIEEFTVDFTLLPTSPLPSSFVSAPSPGLATMGEWHRAFTMLISMALGKGCSRINICGQPMIGYEYWFSPCVVEADNSPAASQGILQSAVRRFGWSSRSSAANVPPQFSLLANWIGLAKLHKVTKLGLEGIHFNETDPQVMLALLDIPSMTELSISSCLIPIPLIIYLLNRHPSIHKLHLHDIFAPSQARKAPKSRLPFRSSRLEYLHTHVTTLWELLLRWPTTFRHLQHIELTADVRAASNYDTIVDKLVPVAQAIEGKLYSLTLNVRDDDWLGKPQGETTNLPPRFRAFFSGLKRLEINRIGTGLGHLREHFPIWLVQFPELKVFAIVDHAPWTWCSVERRSLGEEIKENCKNVALVTINGEDVARGNDVRCDCPQCWRARLTLKGQ</sequence>
<evidence type="ECO:0000313" key="3">
    <source>
        <dbReference type="Proteomes" id="UP001556367"/>
    </source>
</evidence>
<accession>A0ABR3IWI2</accession>
<reference evidence="3" key="1">
    <citation type="submission" date="2024-06" db="EMBL/GenBank/DDBJ databases">
        <title>Multi-omics analyses provide insights into the biosynthesis of the anticancer antibiotic pleurotin in Hohenbuehelia grisea.</title>
        <authorList>
            <person name="Weaver J.A."/>
            <person name="Alberti F."/>
        </authorList>
    </citation>
    <scope>NUCLEOTIDE SEQUENCE [LARGE SCALE GENOMIC DNA]</scope>
    <source>
        <strain evidence="3">T-177</strain>
    </source>
</reference>
<proteinExistence type="predicted"/>
<protein>
    <recommendedName>
        <fullName evidence="1">F-box domain-containing protein</fullName>
    </recommendedName>
</protein>
<name>A0ABR3IWI2_9AGAR</name>
<dbReference type="Pfam" id="PF00646">
    <property type="entry name" value="F-box"/>
    <property type="match status" value="1"/>
</dbReference>
<dbReference type="EMBL" id="JASNQZ010000015">
    <property type="protein sequence ID" value="KAL0947612.1"/>
    <property type="molecule type" value="Genomic_DNA"/>
</dbReference>
<gene>
    <name evidence="2" type="ORF">HGRIS_013701</name>
</gene>
<evidence type="ECO:0000259" key="1">
    <source>
        <dbReference type="PROSITE" id="PS50181"/>
    </source>
</evidence>
<comment type="caution">
    <text evidence="2">The sequence shown here is derived from an EMBL/GenBank/DDBJ whole genome shotgun (WGS) entry which is preliminary data.</text>
</comment>
<feature type="domain" description="F-box" evidence="1">
    <location>
        <begin position="1"/>
        <end position="36"/>
    </location>
</feature>
<dbReference type="Proteomes" id="UP001556367">
    <property type="component" value="Unassembled WGS sequence"/>
</dbReference>
<dbReference type="PROSITE" id="PS50181">
    <property type="entry name" value="FBOX"/>
    <property type="match status" value="1"/>
</dbReference>